<reference evidence="1 2" key="1">
    <citation type="submission" date="2020-08" db="EMBL/GenBank/DDBJ databases">
        <title>Genomic Encyclopedia of Type Strains, Phase IV (KMG-IV): sequencing the most valuable type-strain genomes for metagenomic binning, comparative biology and taxonomic classification.</title>
        <authorList>
            <person name="Goeker M."/>
        </authorList>
    </citation>
    <scope>NUCLEOTIDE SEQUENCE [LARGE SCALE GENOMIC DNA]</scope>
    <source>
        <strain evidence="1 2">DSM 103570</strain>
    </source>
</reference>
<dbReference type="Proteomes" id="UP000588647">
    <property type="component" value="Unassembled WGS sequence"/>
</dbReference>
<dbReference type="RefSeq" id="WP_183205227.1">
    <property type="nucleotide sequence ID" value="NZ_JAAAMM010000001.1"/>
</dbReference>
<organism evidence="1 2">
    <name type="scientific">Aurantimonas endophytica</name>
    <dbReference type="NCBI Taxonomy" id="1522175"/>
    <lineage>
        <taxon>Bacteria</taxon>
        <taxon>Pseudomonadati</taxon>
        <taxon>Pseudomonadota</taxon>
        <taxon>Alphaproteobacteria</taxon>
        <taxon>Hyphomicrobiales</taxon>
        <taxon>Aurantimonadaceae</taxon>
        <taxon>Aurantimonas</taxon>
    </lineage>
</organism>
<dbReference type="Gene3D" id="1.10.530.10">
    <property type="match status" value="1"/>
</dbReference>
<dbReference type="InterPro" id="IPR023346">
    <property type="entry name" value="Lysozyme-like_dom_sf"/>
</dbReference>
<dbReference type="SUPFAM" id="SSF53955">
    <property type="entry name" value="Lysozyme-like"/>
    <property type="match status" value="1"/>
</dbReference>
<evidence type="ECO:0000313" key="1">
    <source>
        <dbReference type="EMBL" id="MBB4000986.1"/>
    </source>
</evidence>
<gene>
    <name evidence="1" type="ORF">GGR03_000033</name>
</gene>
<evidence type="ECO:0000313" key="2">
    <source>
        <dbReference type="Proteomes" id="UP000588647"/>
    </source>
</evidence>
<sequence length="279" mass="30508">MRLTLQHLSAIAGGTMTADRRSNMQSILAGLAAMGVQVGLDRPQRLSQYLPQLAHESGRFRYDVREDLGNTPARDGDGKLYMGRSGIQVTGGDNYRGFRDWCWAAGLPAPDFEREPDKVNTDPWEGLAPIWYWSTRNLNRYADEGNIEMVTRRINGGTNGYADRLVMYERTALVLLGRKLEAGAVRRFQEEHGLIPDDIAGPQTRGAMHDALGKLPVFVFGDAPALPAPPIVVPEKPMPAPVVVPPTVPTPAPGAPLTAIQYLTIIEAATADLRKHYGA</sequence>
<keyword evidence="2" id="KW-1185">Reference proteome</keyword>
<comment type="caution">
    <text evidence="1">The sequence shown here is derived from an EMBL/GenBank/DDBJ whole genome shotgun (WGS) entry which is preliminary data.</text>
</comment>
<proteinExistence type="predicted"/>
<dbReference type="AlphaFoldDB" id="A0A7W6H9C9"/>
<dbReference type="EMBL" id="JACIEM010000001">
    <property type="protein sequence ID" value="MBB4000986.1"/>
    <property type="molecule type" value="Genomic_DNA"/>
</dbReference>
<accession>A0A7W6H9C9</accession>
<protein>
    <submittedName>
        <fullName evidence="1">Putative chitinase</fullName>
    </submittedName>
</protein>
<name>A0A7W6H9C9_9HYPH</name>